<dbReference type="CTD" id="36338479"/>
<organism evidence="1 2">
    <name type="scientific">Echinococcus granulosus</name>
    <name type="common">Hydatid tapeworm</name>
    <dbReference type="NCBI Taxonomy" id="6210"/>
    <lineage>
        <taxon>Eukaryota</taxon>
        <taxon>Metazoa</taxon>
        <taxon>Spiralia</taxon>
        <taxon>Lophotrochozoa</taxon>
        <taxon>Platyhelminthes</taxon>
        <taxon>Cestoda</taxon>
        <taxon>Eucestoda</taxon>
        <taxon>Cyclophyllidea</taxon>
        <taxon>Taeniidae</taxon>
        <taxon>Echinococcus</taxon>
        <taxon>Echinococcus granulosus group</taxon>
    </lineage>
</organism>
<proteinExistence type="predicted"/>
<keyword evidence="2" id="KW-1185">Reference proteome</keyword>
<dbReference type="GeneID" id="36338479"/>
<gene>
    <name evidence="1" type="ORF">EGR_02764</name>
</gene>
<sequence length="89" mass="9838">MEARVSKHLSQPPAQHVIKVGTNDKMHFKTPKGNRACAILQKCDCLAQTCLSIVSMWLVNLSLLETIINANKGFVKACLVSYKQHGNES</sequence>
<evidence type="ECO:0000313" key="1">
    <source>
        <dbReference type="EMBL" id="EUB62311.1"/>
    </source>
</evidence>
<protein>
    <submittedName>
        <fullName evidence="1">Uncharacterized protein</fullName>
    </submittedName>
</protein>
<comment type="caution">
    <text evidence="1">The sequence shown here is derived from an EMBL/GenBank/DDBJ whole genome shotgun (WGS) entry which is preliminary data.</text>
</comment>
<dbReference type="AlphaFoldDB" id="W6UME9"/>
<accession>W6UME9</accession>
<reference evidence="1 2" key="1">
    <citation type="journal article" date="2013" name="Nat. Genet.">
        <title>The genome of the hydatid tapeworm Echinococcus granulosus.</title>
        <authorList>
            <person name="Zheng H."/>
            <person name="Zhang W."/>
            <person name="Zhang L."/>
            <person name="Zhang Z."/>
            <person name="Li J."/>
            <person name="Lu G."/>
            <person name="Zhu Y."/>
            <person name="Wang Y."/>
            <person name="Huang Y."/>
            <person name="Liu J."/>
            <person name="Kang H."/>
            <person name="Chen J."/>
            <person name="Wang L."/>
            <person name="Chen A."/>
            <person name="Yu S."/>
            <person name="Gao Z."/>
            <person name="Jin L."/>
            <person name="Gu W."/>
            <person name="Wang Z."/>
            <person name="Zhao L."/>
            <person name="Shi B."/>
            <person name="Wen H."/>
            <person name="Lin R."/>
            <person name="Jones M.K."/>
            <person name="Brejova B."/>
            <person name="Vinar T."/>
            <person name="Zhao G."/>
            <person name="McManus D.P."/>
            <person name="Chen Z."/>
            <person name="Zhou Y."/>
            <person name="Wang S."/>
        </authorList>
    </citation>
    <scope>NUCLEOTIDE SEQUENCE [LARGE SCALE GENOMIC DNA]</scope>
</reference>
<name>W6UME9_ECHGR</name>
<dbReference type="KEGG" id="egl:EGR_02764"/>
<dbReference type="RefSeq" id="XP_024353507.1">
    <property type="nucleotide sequence ID" value="XM_024492013.1"/>
</dbReference>
<dbReference type="EMBL" id="APAU02000013">
    <property type="protein sequence ID" value="EUB62311.1"/>
    <property type="molecule type" value="Genomic_DNA"/>
</dbReference>
<dbReference type="Proteomes" id="UP000019149">
    <property type="component" value="Unassembled WGS sequence"/>
</dbReference>
<evidence type="ECO:0000313" key="2">
    <source>
        <dbReference type="Proteomes" id="UP000019149"/>
    </source>
</evidence>